<dbReference type="OrthoDB" id="8657369at2759"/>
<keyword evidence="5" id="KW-0675">Receptor</keyword>
<feature type="domain" description="Ig-like" evidence="3">
    <location>
        <begin position="19"/>
        <end position="106"/>
    </location>
</feature>
<keyword evidence="1" id="KW-1133">Transmembrane helix</keyword>
<accession>A0A8J1LBB3</accession>
<dbReference type="Proteomes" id="UP000186698">
    <property type="component" value="Chromosome 7S"/>
</dbReference>
<dbReference type="AlphaFoldDB" id="A0A8J1LBB3"/>
<dbReference type="CTD" id="100653504"/>
<dbReference type="Gene3D" id="1.20.5.900">
    <property type="entry name" value="transmembrane domain of human cd4"/>
    <property type="match status" value="1"/>
</dbReference>
<dbReference type="InterPro" id="IPR013783">
    <property type="entry name" value="Ig-like_fold"/>
</dbReference>
<dbReference type="SUPFAM" id="SSF48726">
    <property type="entry name" value="Immunoglobulin"/>
    <property type="match status" value="2"/>
</dbReference>
<keyword evidence="1" id="KW-0472">Membrane</keyword>
<dbReference type="InterPro" id="IPR021963">
    <property type="entry name" value="Tcell_CD4_Cterm"/>
</dbReference>
<feature type="signal peptide" evidence="2">
    <location>
        <begin position="1"/>
        <end position="22"/>
    </location>
</feature>
<dbReference type="InterPro" id="IPR036179">
    <property type="entry name" value="Ig-like_dom_sf"/>
</dbReference>
<evidence type="ECO:0000313" key="5">
    <source>
        <dbReference type="RefSeq" id="XP_041426274.1"/>
    </source>
</evidence>
<dbReference type="GeneID" id="100653504"/>
<dbReference type="Pfam" id="PF12104">
    <property type="entry name" value="Tcell_CD4_C"/>
    <property type="match status" value="1"/>
</dbReference>
<evidence type="ECO:0000313" key="4">
    <source>
        <dbReference type="Proteomes" id="UP000186698"/>
    </source>
</evidence>
<dbReference type="SMART" id="SM00409">
    <property type="entry name" value="IG"/>
    <property type="match status" value="3"/>
</dbReference>
<dbReference type="PROSITE" id="PS50835">
    <property type="entry name" value="IG_LIKE"/>
    <property type="match status" value="1"/>
</dbReference>
<name>A0A8J1LBB3_XENLA</name>
<evidence type="ECO:0000256" key="2">
    <source>
        <dbReference type="SAM" id="SignalP"/>
    </source>
</evidence>
<dbReference type="PANTHER" id="PTHR11422">
    <property type="entry name" value="T-CELL SURFACE GLYCOPROTEIN CD4"/>
    <property type="match status" value="1"/>
</dbReference>
<proteinExistence type="predicted"/>
<dbReference type="InterPro" id="IPR003599">
    <property type="entry name" value="Ig_sub"/>
</dbReference>
<dbReference type="PANTHER" id="PTHR11422:SF0">
    <property type="entry name" value="T-CELL SURFACE GLYCOPROTEIN CD4"/>
    <property type="match status" value="1"/>
</dbReference>
<keyword evidence="2" id="KW-0732">Signal</keyword>
<keyword evidence="4" id="KW-1185">Reference proteome</keyword>
<sequence length="474" mass="53371">MEIQVITFISWLLFLQMGPSLTSPQIQMQMWTTVGASVIMPCNMNTNGDFTWKKNGVTYARRLNSQMNYGSLAESSRISFPHETKLKNYSMQLVNIKLNDFGKYSCDEKLIINLVIFDISVSPSTNLMASENLTLSINSAPENMMGLRITWETPRRGKIEDKHWITVANVQINDGGTYNCHLLIDGENKATFSRHISVSGFYPSSEIIYISEDSPALIPWVFNFNVRETAVRNKISAVSGSISYSNDKSSSPSLVSSLTVDSGGACWPERCAESKKEQPDNLSFHHLKPKAGWYHLEIQLEQEKRLTKLAMDVCLVKLTVSDVPRQLLMEAEVTLTCQASCANDNSTLYWHHENSNTVKHGQRGKPVVFWTITAVPEFMGVWICSVRIGGKIMLSTNVTLELEATFLKSQSLVWVLVGGGAILLLVGMVTIVILAARCRRKRRARRGAWILMNLDQQRRCQCKGFAPMRLREKD</sequence>
<organism evidence="4 5">
    <name type="scientific">Xenopus laevis</name>
    <name type="common">African clawed frog</name>
    <dbReference type="NCBI Taxonomy" id="8355"/>
    <lineage>
        <taxon>Eukaryota</taxon>
        <taxon>Metazoa</taxon>
        <taxon>Chordata</taxon>
        <taxon>Craniata</taxon>
        <taxon>Vertebrata</taxon>
        <taxon>Euteleostomi</taxon>
        <taxon>Amphibia</taxon>
        <taxon>Batrachia</taxon>
        <taxon>Anura</taxon>
        <taxon>Pipoidea</taxon>
        <taxon>Pipidae</taxon>
        <taxon>Xenopodinae</taxon>
        <taxon>Xenopus</taxon>
        <taxon>Xenopus</taxon>
    </lineage>
</organism>
<dbReference type="InterPro" id="IPR007110">
    <property type="entry name" value="Ig-like_dom"/>
</dbReference>
<evidence type="ECO:0000256" key="1">
    <source>
        <dbReference type="SAM" id="Phobius"/>
    </source>
</evidence>
<dbReference type="RefSeq" id="XP_041426274.1">
    <property type="nucleotide sequence ID" value="XM_041570340.1"/>
</dbReference>
<evidence type="ECO:0000259" key="3">
    <source>
        <dbReference type="PROSITE" id="PS50835"/>
    </source>
</evidence>
<feature type="transmembrane region" description="Helical" evidence="1">
    <location>
        <begin position="412"/>
        <end position="436"/>
    </location>
</feature>
<dbReference type="Gene3D" id="2.60.40.10">
    <property type="entry name" value="Immunoglobulins"/>
    <property type="match status" value="2"/>
</dbReference>
<reference evidence="5" key="1">
    <citation type="submission" date="2025-08" db="UniProtKB">
        <authorList>
            <consortium name="RefSeq"/>
        </authorList>
    </citation>
    <scope>IDENTIFICATION</scope>
    <source>
        <strain evidence="5">J_2021</strain>
        <tissue evidence="5">Erythrocytes</tissue>
    </source>
</reference>
<feature type="chain" id="PRO_5035327199" evidence="2">
    <location>
        <begin position="23"/>
        <end position="474"/>
    </location>
</feature>
<gene>
    <name evidence="5" type="primary">cd4.S</name>
</gene>
<protein>
    <submittedName>
        <fullName evidence="5">Cd4 receptor S homeolog isoform X1</fullName>
    </submittedName>
</protein>
<keyword evidence="1" id="KW-0812">Transmembrane</keyword>